<keyword evidence="1" id="KW-1133">Transmembrane helix</keyword>
<sequence length="39" mass="4530">MKKRELNILIGAILFVIAFILNKNIDMKILKRISSINED</sequence>
<dbReference type="Proteomes" id="UP000027473">
    <property type="component" value="Unassembled WGS sequence"/>
</dbReference>
<keyword evidence="1" id="KW-0472">Membrane</keyword>
<evidence type="ECO:0000313" key="2">
    <source>
        <dbReference type="EMBL" id="KDE63554.1"/>
    </source>
</evidence>
<evidence type="ECO:0000256" key="1">
    <source>
        <dbReference type="SAM" id="Phobius"/>
    </source>
</evidence>
<comment type="caution">
    <text evidence="2">The sequence shown here is derived from an EMBL/GenBank/DDBJ whole genome shotgun (WGS) entry which is preliminary data.</text>
</comment>
<gene>
    <name evidence="2" type="ORF">FUSO3_05030</name>
</gene>
<protein>
    <submittedName>
        <fullName evidence="2">Uncharacterized protein</fullName>
    </submittedName>
</protein>
<feature type="transmembrane region" description="Helical" evidence="1">
    <location>
        <begin position="6"/>
        <end position="22"/>
    </location>
</feature>
<reference evidence="2 3" key="1">
    <citation type="submission" date="2014-01" db="EMBL/GenBank/DDBJ databases">
        <title>Comparative genomics of Fusobacterium necrophorum wild isolates.</title>
        <authorList>
            <person name="Kittichotirat W."/>
            <person name="Bumgarner R.E."/>
            <person name="Lawrence P."/>
        </authorList>
    </citation>
    <scope>NUCLEOTIDE SEQUENCE [LARGE SCALE GENOMIC DNA]</scope>
    <source>
        <strain evidence="2 3">BL</strain>
    </source>
</reference>
<dbReference type="AlphaFoldDB" id="A0AB73BWQ4"/>
<keyword evidence="1" id="KW-0812">Transmembrane</keyword>
<organism evidence="2 3">
    <name type="scientific">Fusobacterium necrophorum BL</name>
    <dbReference type="NCBI Taxonomy" id="1441732"/>
    <lineage>
        <taxon>Bacteria</taxon>
        <taxon>Fusobacteriati</taxon>
        <taxon>Fusobacteriota</taxon>
        <taxon>Fusobacteriia</taxon>
        <taxon>Fusobacteriales</taxon>
        <taxon>Fusobacteriaceae</taxon>
        <taxon>Fusobacterium</taxon>
    </lineage>
</organism>
<proteinExistence type="predicted"/>
<name>A0AB73BWQ4_9FUSO</name>
<dbReference type="EMBL" id="JAAC01000073">
    <property type="protein sequence ID" value="KDE63554.1"/>
    <property type="molecule type" value="Genomic_DNA"/>
</dbReference>
<accession>A0AB73BWQ4</accession>
<evidence type="ECO:0000313" key="3">
    <source>
        <dbReference type="Proteomes" id="UP000027473"/>
    </source>
</evidence>